<organism evidence="9 10">
    <name type="scientific">Chenggangzhangella methanolivorans</name>
    <dbReference type="NCBI Taxonomy" id="1437009"/>
    <lineage>
        <taxon>Bacteria</taxon>
        <taxon>Pseudomonadati</taxon>
        <taxon>Pseudomonadota</taxon>
        <taxon>Alphaproteobacteria</taxon>
        <taxon>Hyphomicrobiales</taxon>
        <taxon>Methylopilaceae</taxon>
        <taxon>Chenggangzhangella</taxon>
    </lineage>
</organism>
<accession>A0A9E6UG01</accession>
<protein>
    <recommendedName>
        <fullName evidence="6 7">Ribonuclease P protein component</fullName>
        <shortName evidence="6">RNase P protein</shortName>
        <shortName evidence="6">RNaseP protein</shortName>
        <ecNumber evidence="6 7">3.1.26.5</ecNumber>
    </recommendedName>
    <alternativeName>
        <fullName evidence="6">Protein C5</fullName>
    </alternativeName>
</protein>
<dbReference type="GO" id="GO:0030677">
    <property type="term" value="C:ribonuclease P complex"/>
    <property type="evidence" value="ECO:0007669"/>
    <property type="project" value="TreeGrafter"/>
</dbReference>
<evidence type="ECO:0000256" key="8">
    <source>
        <dbReference type="SAM" id="MobiDB-lite"/>
    </source>
</evidence>
<sequence length="137" mass="15055">MTTLAATLDMMRRRRDFVAAANSGVKIGGPLVALQMNDRGAEQDKPRVGFTATKRVGNSVERSRMKRRLREAARAALGKDARPGCDYVLIARRAVLDANFDRLTRDIAQAAKRAHGRAGGEADKARPDRARPRESGR</sequence>
<dbReference type="GO" id="GO:0042781">
    <property type="term" value="F:3'-tRNA processing endoribonuclease activity"/>
    <property type="evidence" value="ECO:0007669"/>
    <property type="project" value="TreeGrafter"/>
</dbReference>
<name>A0A9E6UG01_9HYPH</name>
<dbReference type="PANTHER" id="PTHR33992">
    <property type="entry name" value="RIBONUCLEASE P PROTEIN COMPONENT"/>
    <property type="match status" value="1"/>
</dbReference>
<dbReference type="EC" id="3.1.26.5" evidence="6 7"/>
<dbReference type="InterPro" id="IPR014721">
    <property type="entry name" value="Ribsml_uS5_D2-typ_fold_subgr"/>
</dbReference>
<feature type="region of interest" description="Disordered" evidence="8">
    <location>
        <begin position="111"/>
        <end position="137"/>
    </location>
</feature>
<dbReference type="RefSeq" id="WP_261401149.1">
    <property type="nucleotide sequence ID" value="NZ_CP081869.1"/>
</dbReference>
<evidence type="ECO:0000313" key="10">
    <source>
        <dbReference type="Proteomes" id="UP000825701"/>
    </source>
</evidence>
<keyword evidence="10" id="KW-1185">Reference proteome</keyword>
<feature type="compositionally biased region" description="Basic and acidic residues" evidence="8">
    <location>
        <begin position="118"/>
        <end position="137"/>
    </location>
</feature>
<evidence type="ECO:0000256" key="2">
    <source>
        <dbReference type="ARBA" id="ARBA00022722"/>
    </source>
</evidence>
<comment type="catalytic activity">
    <reaction evidence="6">
        <text>Endonucleolytic cleavage of RNA, removing 5'-extranucleotides from tRNA precursor.</text>
        <dbReference type="EC" id="3.1.26.5"/>
    </reaction>
</comment>
<dbReference type="EMBL" id="CP081869">
    <property type="protein sequence ID" value="QZN98247.1"/>
    <property type="molecule type" value="Genomic_DNA"/>
</dbReference>
<evidence type="ECO:0000313" key="9">
    <source>
        <dbReference type="EMBL" id="QZN98247.1"/>
    </source>
</evidence>
<comment type="similarity">
    <text evidence="6">Belongs to the RnpA family.</text>
</comment>
<dbReference type="InterPro" id="IPR020568">
    <property type="entry name" value="Ribosomal_Su5_D2-typ_SF"/>
</dbReference>
<dbReference type="NCBIfam" id="TIGR00188">
    <property type="entry name" value="rnpA"/>
    <property type="match status" value="1"/>
</dbReference>
<dbReference type="InterPro" id="IPR000100">
    <property type="entry name" value="RNase_P"/>
</dbReference>
<dbReference type="HAMAP" id="MF_00227">
    <property type="entry name" value="RNase_P"/>
    <property type="match status" value="1"/>
</dbReference>
<keyword evidence="4 6" id="KW-0378">Hydrolase</keyword>
<dbReference type="PANTHER" id="PTHR33992:SF1">
    <property type="entry name" value="RIBONUCLEASE P PROTEIN COMPONENT"/>
    <property type="match status" value="1"/>
</dbReference>
<proteinExistence type="inferred from homology"/>
<comment type="subunit">
    <text evidence="6">Consists of a catalytic RNA component (M1 or rnpB) and a protein subunit.</text>
</comment>
<evidence type="ECO:0000256" key="6">
    <source>
        <dbReference type="HAMAP-Rule" id="MF_00227"/>
    </source>
</evidence>
<evidence type="ECO:0000256" key="4">
    <source>
        <dbReference type="ARBA" id="ARBA00022801"/>
    </source>
</evidence>
<keyword evidence="2 6" id="KW-0540">Nuclease</keyword>
<keyword evidence="3 6" id="KW-0255">Endonuclease</keyword>
<keyword evidence="1 6" id="KW-0819">tRNA processing</keyword>
<evidence type="ECO:0000256" key="1">
    <source>
        <dbReference type="ARBA" id="ARBA00022694"/>
    </source>
</evidence>
<dbReference type="GO" id="GO:0004526">
    <property type="term" value="F:ribonuclease P activity"/>
    <property type="evidence" value="ECO:0007669"/>
    <property type="project" value="UniProtKB-UniRule"/>
</dbReference>
<dbReference type="AlphaFoldDB" id="A0A9E6UG01"/>
<dbReference type="Proteomes" id="UP000825701">
    <property type="component" value="Chromosome"/>
</dbReference>
<dbReference type="GO" id="GO:0001682">
    <property type="term" value="P:tRNA 5'-leader removal"/>
    <property type="evidence" value="ECO:0007669"/>
    <property type="project" value="UniProtKB-UniRule"/>
</dbReference>
<reference evidence="9" key="1">
    <citation type="submission" date="2021-08" db="EMBL/GenBank/DDBJ databases">
        <authorList>
            <person name="Zhang H."/>
            <person name="Xu M."/>
            <person name="Yu Z."/>
            <person name="Yang L."/>
            <person name="Cai Y."/>
        </authorList>
    </citation>
    <scope>NUCLEOTIDE SEQUENCE</scope>
    <source>
        <strain evidence="9">CHL1</strain>
    </source>
</reference>
<dbReference type="KEGG" id="cmet:K6K41_13890"/>
<evidence type="ECO:0000256" key="5">
    <source>
        <dbReference type="ARBA" id="ARBA00022884"/>
    </source>
</evidence>
<keyword evidence="5 6" id="KW-0694">RNA-binding</keyword>
<comment type="function">
    <text evidence="6">RNaseP catalyzes the removal of the 5'-leader sequence from pre-tRNA to produce the mature 5'-terminus. It can also cleave other RNA substrates such as 4.5S RNA. The protein component plays an auxiliary but essential role in vivo by binding to the 5'-leader sequence and broadening the substrate specificity of the ribozyme.</text>
</comment>
<evidence type="ECO:0000256" key="3">
    <source>
        <dbReference type="ARBA" id="ARBA00022759"/>
    </source>
</evidence>
<dbReference type="GO" id="GO:0000049">
    <property type="term" value="F:tRNA binding"/>
    <property type="evidence" value="ECO:0007669"/>
    <property type="project" value="UniProtKB-UniRule"/>
</dbReference>
<dbReference type="Gene3D" id="3.30.230.10">
    <property type="match status" value="1"/>
</dbReference>
<dbReference type="SUPFAM" id="SSF54211">
    <property type="entry name" value="Ribosomal protein S5 domain 2-like"/>
    <property type="match status" value="1"/>
</dbReference>
<dbReference type="Pfam" id="PF00825">
    <property type="entry name" value="Ribonuclease_P"/>
    <property type="match status" value="1"/>
</dbReference>
<gene>
    <name evidence="6 9" type="primary">rnpA</name>
    <name evidence="9" type="ORF">K6K41_13890</name>
</gene>
<evidence type="ECO:0000256" key="7">
    <source>
        <dbReference type="NCBIfam" id="TIGR00188"/>
    </source>
</evidence>